<dbReference type="GO" id="GO:0098609">
    <property type="term" value="P:cell-cell adhesion"/>
    <property type="evidence" value="ECO:0007669"/>
    <property type="project" value="TreeGrafter"/>
</dbReference>
<dbReference type="GO" id="GO:0050839">
    <property type="term" value="F:cell adhesion molecule binding"/>
    <property type="evidence" value="ECO:0007669"/>
    <property type="project" value="TreeGrafter"/>
</dbReference>
<dbReference type="PANTHER" id="PTHR11640:SF31">
    <property type="entry name" value="IRREGULAR CHIASM C-ROUGHEST PROTEIN-RELATED"/>
    <property type="match status" value="1"/>
</dbReference>
<evidence type="ECO:0000313" key="6">
    <source>
        <dbReference type="EMBL" id="CAH1773832.1"/>
    </source>
</evidence>
<dbReference type="AlphaFoldDB" id="A0A8J1UC11"/>
<comment type="caution">
    <text evidence="6">The sequence shown here is derived from an EMBL/GenBank/DDBJ whole genome shotgun (WGS) entry which is preliminary data.</text>
</comment>
<keyword evidence="3" id="KW-1015">Disulfide bond</keyword>
<comment type="subcellular location">
    <subcellularLocation>
        <location evidence="1">Membrane</location>
        <topology evidence="1">Single-pass type I membrane protein</topology>
    </subcellularLocation>
</comment>
<keyword evidence="4" id="KW-0325">Glycoprotein</keyword>
<dbReference type="InterPro" id="IPR051275">
    <property type="entry name" value="Cell_adhesion_signaling"/>
</dbReference>
<dbReference type="InterPro" id="IPR013783">
    <property type="entry name" value="Ig-like_fold"/>
</dbReference>
<keyword evidence="2" id="KW-0472">Membrane</keyword>
<sequence>MARVHYLTLLAFSITYVSSQVTLTVTGPTAPVKEGDTVVFTCTFVGGLPKFKIPHVIKTVDGDTGDPYPISLDTRIIVPPFGATNRYSVSFREEGNNLDIGTITITGVQGEDGGGGIGCSVPGEVSPVTVPLDVMVSPKEVYFNNVNNASSGSVIKVNEYDRVNLECHSNGSNPAPDMKIFLIENANNYLNLTESWSRRSQQPVPRYNNDGLVTILHHTWMSNIETIEYYHNRKELRCDSSVPNLPTKSASITFDVIFAPKFNCSQIQHPLSGNREAMISCPVAANPDLINDETIVQWQWTENENMQTLNPKINQEMREYRAQMMRSDQDSNVVNVYLEIRDLANSHYRTYNLYVKNNRYEATHNITLEIDRTSGTSTLSFTGYLMSIMSVLFVLTTSWV</sequence>
<evidence type="ECO:0000256" key="3">
    <source>
        <dbReference type="ARBA" id="ARBA00023157"/>
    </source>
</evidence>
<gene>
    <name evidence="6" type="ORF">OFUS_LOCUS1372</name>
</gene>
<evidence type="ECO:0000256" key="2">
    <source>
        <dbReference type="ARBA" id="ARBA00023136"/>
    </source>
</evidence>
<reference evidence="6" key="1">
    <citation type="submission" date="2022-03" db="EMBL/GenBank/DDBJ databases">
        <authorList>
            <person name="Martin C."/>
        </authorList>
    </citation>
    <scope>NUCLEOTIDE SEQUENCE</scope>
</reference>
<name>A0A8J1UC11_OWEFU</name>
<evidence type="ECO:0000256" key="5">
    <source>
        <dbReference type="ARBA" id="ARBA00023319"/>
    </source>
</evidence>
<evidence type="ECO:0000256" key="1">
    <source>
        <dbReference type="ARBA" id="ARBA00004479"/>
    </source>
</evidence>
<keyword evidence="5" id="KW-0393">Immunoglobulin domain</keyword>
<evidence type="ECO:0000313" key="7">
    <source>
        <dbReference type="Proteomes" id="UP000749559"/>
    </source>
</evidence>
<dbReference type="GO" id="GO:0005886">
    <property type="term" value="C:plasma membrane"/>
    <property type="evidence" value="ECO:0007669"/>
    <property type="project" value="TreeGrafter"/>
</dbReference>
<keyword evidence="7" id="KW-1185">Reference proteome</keyword>
<proteinExistence type="predicted"/>
<organism evidence="6 7">
    <name type="scientific">Owenia fusiformis</name>
    <name type="common">Polychaete worm</name>
    <dbReference type="NCBI Taxonomy" id="6347"/>
    <lineage>
        <taxon>Eukaryota</taxon>
        <taxon>Metazoa</taxon>
        <taxon>Spiralia</taxon>
        <taxon>Lophotrochozoa</taxon>
        <taxon>Annelida</taxon>
        <taxon>Polychaeta</taxon>
        <taxon>Sedentaria</taxon>
        <taxon>Canalipalpata</taxon>
        <taxon>Sabellida</taxon>
        <taxon>Oweniida</taxon>
        <taxon>Oweniidae</taxon>
        <taxon>Owenia</taxon>
    </lineage>
</organism>
<dbReference type="EMBL" id="CAIIXF020000001">
    <property type="protein sequence ID" value="CAH1773832.1"/>
    <property type="molecule type" value="Genomic_DNA"/>
</dbReference>
<dbReference type="Gene3D" id="2.60.40.10">
    <property type="entry name" value="Immunoglobulins"/>
    <property type="match status" value="2"/>
</dbReference>
<dbReference type="PANTHER" id="PTHR11640">
    <property type="entry name" value="NEPHRIN"/>
    <property type="match status" value="1"/>
</dbReference>
<dbReference type="GO" id="GO:0005911">
    <property type="term" value="C:cell-cell junction"/>
    <property type="evidence" value="ECO:0007669"/>
    <property type="project" value="TreeGrafter"/>
</dbReference>
<accession>A0A8J1UC11</accession>
<dbReference type="Proteomes" id="UP000749559">
    <property type="component" value="Unassembled WGS sequence"/>
</dbReference>
<protein>
    <submittedName>
        <fullName evidence="6">Uncharacterized protein</fullName>
    </submittedName>
</protein>
<evidence type="ECO:0000256" key="4">
    <source>
        <dbReference type="ARBA" id="ARBA00023180"/>
    </source>
</evidence>